<evidence type="ECO:0000259" key="4">
    <source>
        <dbReference type="PROSITE" id="PS50949"/>
    </source>
</evidence>
<dbReference type="Gene3D" id="1.20.120.530">
    <property type="entry name" value="GntR ligand-binding domain-like"/>
    <property type="match status" value="1"/>
</dbReference>
<dbReference type="PANTHER" id="PTHR43537:SF24">
    <property type="entry name" value="GLUCONATE OPERON TRANSCRIPTIONAL REPRESSOR"/>
    <property type="match status" value="1"/>
</dbReference>
<dbReference type="GO" id="GO:0003677">
    <property type="term" value="F:DNA binding"/>
    <property type="evidence" value="ECO:0007669"/>
    <property type="project" value="UniProtKB-KW"/>
</dbReference>
<feature type="domain" description="HTH gntR-type" evidence="4">
    <location>
        <begin position="21"/>
        <end position="88"/>
    </location>
</feature>
<evidence type="ECO:0000256" key="3">
    <source>
        <dbReference type="ARBA" id="ARBA00023163"/>
    </source>
</evidence>
<dbReference type="RefSeq" id="WP_368497703.1">
    <property type="nucleotide sequence ID" value="NZ_CP162511.1"/>
</dbReference>
<dbReference type="SUPFAM" id="SSF48008">
    <property type="entry name" value="GntR ligand-binding domain-like"/>
    <property type="match status" value="1"/>
</dbReference>
<dbReference type="InterPro" id="IPR008920">
    <property type="entry name" value="TF_FadR/GntR_C"/>
</dbReference>
<dbReference type="PANTHER" id="PTHR43537">
    <property type="entry name" value="TRANSCRIPTIONAL REGULATOR, GNTR FAMILY"/>
    <property type="match status" value="1"/>
</dbReference>
<dbReference type="SMART" id="SM00345">
    <property type="entry name" value="HTH_GNTR"/>
    <property type="match status" value="1"/>
</dbReference>
<dbReference type="PROSITE" id="PS50949">
    <property type="entry name" value="HTH_GNTR"/>
    <property type="match status" value="1"/>
</dbReference>
<sequence length="229" mass="24482">MVLKAIDSFLPRIEGVAIPRGAAADVVFEAMCAALVSGELGPGMTVHDGTIAEHLGISRTPVREAIQRLRMLGVIESAANRHTRIVDVSPVRTEQALHTWTGLFQVLCEEVIPLADDAVVAALVEQQAAFGRARAAGDDIGMARTNFAFYAVPLPLSRNSVLVDALRRVVFIIRLGGLSLPDHIDVDTVEKAQLGVVEGFRRGDPAPVAAAMVALRRLRIPREAARSGA</sequence>
<dbReference type="GO" id="GO:0003700">
    <property type="term" value="F:DNA-binding transcription factor activity"/>
    <property type="evidence" value="ECO:0007669"/>
    <property type="project" value="InterPro"/>
</dbReference>
<keyword evidence="2" id="KW-0238">DNA-binding</keyword>
<keyword evidence="3" id="KW-0804">Transcription</keyword>
<dbReference type="AlphaFoldDB" id="A0AB39BGF6"/>
<evidence type="ECO:0000256" key="2">
    <source>
        <dbReference type="ARBA" id="ARBA00023125"/>
    </source>
</evidence>
<proteinExistence type="predicted"/>
<dbReference type="InterPro" id="IPR036388">
    <property type="entry name" value="WH-like_DNA-bd_sf"/>
</dbReference>
<dbReference type="Pfam" id="PF00392">
    <property type="entry name" value="GntR"/>
    <property type="match status" value="1"/>
</dbReference>
<dbReference type="InterPro" id="IPR000524">
    <property type="entry name" value="Tscrpt_reg_HTH_GntR"/>
</dbReference>
<dbReference type="InterPro" id="IPR036390">
    <property type="entry name" value="WH_DNA-bd_sf"/>
</dbReference>
<dbReference type="EMBL" id="CP162511">
    <property type="protein sequence ID" value="XDI05319.1"/>
    <property type="molecule type" value="Genomic_DNA"/>
</dbReference>
<evidence type="ECO:0000256" key="1">
    <source>
        <dbReference type="ARBA" id="ARBA00023015"/>
    </source>
</evidence>
<reference evidence="5" key="1">
    <citation type="submission" date="2024-05" db="EMBL/GenBank/DDBJ databases">
        <title>Herbiconiux sp. A18JL235.</title>
        <authorList>
            <person name="Zhang G."/>
        </authorList>
    </citation>
    <scope>NUCLEOTIDE SEQUENCE</scope>
    <source>
        <strain evidence="5">A18JL235</strain>
    </source>
</reference>
<name>A0AB39BGF6_9MICO</name>
<organism evidence="5">
    <name type="scientific">Herbiconiux sp. A18JL235</name>
    <dbReference type="NCBI Taxonomy" id="3152363"/>
    <lineage>
        <taxon>Bacteria</taxon>
        <taxon>Bacillati</taxon>
        <taxon>Actinomycetota</taxon>
        <taxon>Actinomycetes</taxon>
        <taxon>Micrococcales</taxon>
        <taxon>Microbacteriaceae</taxon>
        <taxon>Herbiconiux</taxon>
    </lineage>
</organism>
<protein>
    <submittedName>
        <fullName evidence="5">GntR family transcriptional regulator</fullName>
    </submittedName>
</protein>
<dbReference type="SUPFAM" id="SSF46785">
    <property type="entry name" value="Winged helix' DNA-binding domain"/>
    <property type="match status" value="1"/>
</dbReference>
<dbReference type="Gene3D" id="1.10.10.10">
    <property type="entry name" value="Winged helix-like DNA-binding domain superfamily/Winged helix DNA-binding domain"/>
    <property type="match status" value="1"/>
</dbReference>
<evidence type="ECO:0000313" key="5">
    <source>
        <dbReference type="EMBL" id="XDI05319.1"/>
    </source>
</evidence>
<keyword evidence="1" id="KW-0805">Transcription regulation</keyword>
<accession>A0AB39BGF6</accession>
<gene>
    <name evidence="5" type="ORF">ABFY20_18675</name>
</gene>